<feature type="domain" description="GmrSD restriction endonucleases N-terminal" evidence="1">
    <location>
        <begin position="18"/>
        <end position="232"/>
    </location>
</feature>
<sequence length="726" mass="86138">MNSTPTTFKQIFGQKLENETTINGIEIPIIQRDYAQGRNTTDVTRIRNRFINVLYKALTGSADDAVKLDFIYGNIEDEKLIPLDGQQRLTTLFLLHWYVAKSENIATEDYSFLNNFTYKTRFSSQHFCDKLVNCSPDFEQEKLSTWIKDQNWFMYSWENDPTVKAMLVVIDDLHKAFKKETNLWKKLTEGLEMPISFYFLALEEMGVTDSLYIKMNSRGKPLTPFEHFKAEFEKTIKEVSLAQYEEFIKKVDIDWIDMFWKYRSENNEIDEEFMRFYRFITEMICYEQNIPIINNDFDLSAKVYGIQNSNAQNNLQFLFNAFDSWRETENIGEFFNNIFSKNEPEPNKVLLYTETVNLFSMCCHNYGKTSGKRRQFSFINTFLMYAVQLYLIHRNDISVEAFIKRLRIVRNLALNSQDETRETKLTGLLQDVKNIILEEKIELNSLGFNELQKQQELDKILWRKKHPELEVCLNNLEDQKLLQGNIAIIGLDNTEKFQMLATNFIKLFNGDIHYKEISKALLTVGDYTQFVTWRVLFGNHTDSSWRELFTPSQKRRGFEKTKEVLSLLLDTKDVDLKSYITNLIDDYRNNENTIKNWRYYFIKYPNMRAGKSGVFNWYNDPSRKKENQYDMYMMNTAHALSGRHWNPFLYEVFQNENFKTKTTLEEYGALIILNEKNQKLASKNDGWYIYDFEDNLIQRIEIAQENGNDTEDRIDIITHFLTSYLN</sequence>
<accession>A0A3Q8RPP3</accession>
<dbReference type="EMBL" id="CP032548">
    <property type="protein sequence ID" value="AZJ36390.1"/>
    <property type="molecule type" value="Genomic_DNA"/>
</dbReference>
<reference evidence="2 3" key="1">
    <citation type="submission" date="2018-09" db="EMBL/GenBank/DDBJ databases">
        <title>Insights into the microbiota of Asian seabass (Lates calcarifer) with tenacibaculosis symptoms and description of sp. nov. Tenacibaculum singaporense.</title>
        <authorList>
            <person name="Miyake S."/>
            <person name="Soh M."/>
            <person name="Azman M.N."/>
            <person name="Ngoh S.Y."/>
            <person name="Orban L."/>
        </authorList>
    </citation>
    <scope>NUCLEOTIDE SEQUENCE [LARGE SCALE GENOMIC DNA]</scope>
    <source>
        <strain evidence="2 3">DSM 106434</strain>
    </source>
</reference>
<evidence type="ECO:0000313" key="3">
    <source>
        <dbReference type="Proteomes" id="UP000274593"/>
    </source>
</evidence>
<name>A0A3Q8RPP3_9FLAO</name>
<proteinExistence type="predicted"/>
<evidence type="ECO:0000313" key="2">
    <source>
        <dbReference type="EMBL" id="AZJ36390.1"/>
    </source>
</evidence>
<dbReference type="KEGG" id="tsig:D6T69_12970"/>
<dbReference type="AlphaFoldDB" id="A0A3Q8RPP3"/>
<keyword evidence="3" id="KW-1185">Reference proteome</keyword>
<gene>
    <name evidence="2" type="ORF">D6T69_12970</name>
</gene>
<dbReference type="Proteomes" id="UP000274593">
    <property type="component" value="Chromosome"/>
</dbReference>
<evidence type="ECO:0000259" key="1">
    <source>
        <dbReference type="Pfam" id="PF03235"/>
    </source>
</evidence>
<organism evidence="2 3">
    <name type="scientific">Tenacibaculum singaporense</name>
    <dbReference type="NCBI Taxonomy" id="2358479"/>
    <lineage>
        <taxon>Bacteria</taxon>
        <taxon>Pseudomonadati</taxon>
        <taxon>Bacteroidota</taxon>
        <taxon>Flavobacteriia</taxon>
        <taxon>Flavobacteriales</taxon>
        <taxon>Flavobacteriaceae</taxon>
        <taxon>Tenacibaculum</taxon>
    </lineage>
</organism>
<dbReference type="RefSeq" id="WP_125068140.1">
    <property type="nucleotide sequence ID" value="NZ_CP032548.1"/>
</dbReference>
<dbReference type="InterPro" id="IPR004919">
    <property type="entry name" value="GmrSD_N"/>
</dbReference>
<protein>
    <submittedName>
        <fullName evidence="2">DUF262 domain-containing protein</fullName>
    </submittedName>
</protein>
<dbReference type="Pfam" id="PF03235">
    <property type="entry name" value="GmrSD_N"/>
    <property type="match status" value="1"/>
</dbReference>